<gene>
    <name evidence="2" type="ORF">FRX31_029911</name>
</gene>
<dbReference type="InterPro" id="IPR002156">
    <property type="entry name" value="RNaseH_domain"/>
</dbReference>
<dbReference type="GO" id="GO:0003676">
    <property type="term" value="F:nucleic acid binding"/>
    <property type="evidence" value="ECO:0007669"/>
    <property type="project" value="InterPro"/>
</dbReference>
<keyword evidence="3" id="KW-1185">Reference proteome</keyword>
<proteinExistence type="predicted"/>
<comment type="caution">
    <text evidence="2">The sequence shown here is derived from an EMBL/GenBank/DDBJ whole genome shotgun (WGS) entry which is preliminary data.</text>
</comment>
<evidence type="ECO:0000259" key="1">
    <source>
        <dbReference type="Pfam" id="PF13456"/>
    </source>
</evidence>
<dbReference type="Proteomes" id="UP000554482">
    <property type="component" value="Unassembled WGS sequence"/>
</dbReference>
<evidence type="ECO:0000313" key="2">
    <source>
        <dbReference type="EMBL" id="KAF5180503.1"/>
    </source>
</evidence>
<protein>
    <recommendedName>
        <fullName evidence="1">RNase H type-1 domain-containing protein</fullName>
    </recommendedName>
</protein>
<reference evidence="2 3" key="1">
    <citation type="submission" date="2020-06" db="EMBL/GenBank/DDBJ databases">
        <title>Transcriptomic and genomic resources for Thalictrum thalictroides and T. hernandezii: Facilitating candidate gene discovery in an emerging model plant lineage.</title>
        <authorList>
            <person name="Arias T."/>
            <person name="Riano-Pachon D.M."/>
            <person name="Di Stilio V.S."/>
        </authorList>
    </citation>
    <scope>NUCLEOTIDE SEQUENCE [LARGE SCALE GENOMIC DNA]</scope>
    <source>
        <strain evidence="3">cv. WT478/WT964</strain>
        <tissue evidence="2">Leaves</tissue>
    </source>
</reference>
<dbReference type="EMBL" id="JABWDY010037344">
    <property type="protein sequence ID" value="KAF5180503.1"/>
    <property type="molecule type" value="Genomic_DNA"/>
</dbReference>
<dbReference type="AlphaFoldDB" id="A0A7J6V6G9"/>
<accession>A0A7J6V6G9</accession>
<sequence length="102" mass="11570">MAKALNLKFIEVELDSKCVHIFLMCKQHDVPIEVLPVIKDIRFLLSSFQKYKWRGMVLAGIYREGNGVANVLAKYASDLAGTLLWGQNNLYNQQRPESISNG</sequence>
<evidence type="ECO:0000313" key="3">
    <source>
        <dbReference type="Proteomes" id="UP000554482"/>
    </source>
</evidence>
<feature type="domain" description="RNase H type-1" evidence="1">
    <location>
        <begin position="2"/>
        <end position="76"/>
    </location>
</feature>
<organism evidence="2 3">
    <name type="scientific">Thalictrum thalictroides</name>
    <name type="common">Rue-anemone</name>
    <name type="synonym">Anemone thalictroides</name>
    <dbReference type="NCBI Taxonomy" id="46969"/>
    <lineage>
        <taxon>Eukaryota</taxon>
        <taxon>Viridiplantae</taxon>
        <taxon>Streptophyta</taxon>
        <taxon>Embryophyta</taxon>
        <taxon>Tracheophyta</taxon>
        <taxon>Spermatophyta</taxon>
        <taxon>Magnoliopsida</taxon>
        <taxon>Ranunculales</taxon>
        <taxon>Ranunculaceae</taxon>
        <taxon>Thalictroideae</taxon>
        <taxon>Thalictrum</taxon>
    </lineage>
</organism>
<dbReference type="GO" id="GO:0004523">
    <property type="term" value="F:RNA-DNA hybrid ribonuclease activity"/>
    <property type="evidence" value="ECO:0007669"/>
    <property type="project" value="InterPro"/>
</dbReference>
<name>A0A7J6V6G9_THATH</name>
<dbReference type="Pfam" id="PF13456">
    <property type="entry name" value="RVT_3"/>
    <property type="match status" value="1"/>
</dbReference>